<dbReference type="PANTHER" id="PTHR15715">
    <property type="entry name" value="CENTROSOMAL PROTEIN OF 170 KDA"/>
    <property type="match status" value="1"/>
</dbReference>
<name>A0A0C3B0S3_SERVB</name>
<accession>A0A0C3B0S3</accession>
<feature type="compositionally biased region" description="Polar residues" evidence="1">
    <location>
        <begin position="21"/>
        <end position="41"/>
    </location>
</feature>
<keyword evidence="4" id="KW-1185">Reference proteome</keyword>
<protein>
    <recommendedName>
        <fullName evidence="2">FHA domain-containing protein</fullName>
    </recommendedName>
</protein>
<dbReference type="InterPro" id="IPR051176">
    <property type="entry name" value="Cent_Immune-Sig_Mod"/>
</dbReference>
<feature type="compositionally biased region" description="Polar residues" evidence="1">
    <location>
        <begin position="281"/>
        <end position="298"/>
    </location>
</feature>
<dbReference type="HOGENOM" id="CLU_662516_0_0_1"/>
<feature type="domain" description="FHA" evidence="2">
    <location>
        <begin position="93"/>
        <end position="154"/>
    </location>
</feature>
<dbReference type="Gene3D" id="2.60.200.20">
    <property type="match status" value="1"/>
</dbReference>
<reference evidence="3 4" key="1">
    <citation type="submission" date="2014-04" db="EMBL/GenBank/DDBJ databases">
        <authorList>
            <consortium name="DOE Joint Genome Institute"/>
            <person name="Kuo A."/>
            <person name="Zuccaro A."/>
            <person name="Kohler A."/>
            <person name="Nagy L.G."/>
            <person name="Floudas D."/>
            <person name="Copeland A."/>
            <person name="Barry K.W."/>
            <person name="Cichocki N."/>
            <person name="Veneault-Fourrey C."/>
            <person name="LaButti K."/>
            <person name="Lindquist E.A."/>
            <person name="Lipzen A."/>
            <person name="Lundell T."/>
            <person name="Morin E."/>
            <person name="Murat C."/>
            <person name="Sun H."/>
            <person name="Tunlid A."/>
            <person name="Henrissat B."/>
            <person name="Grigoriev I.V."/>
            <person name="Hibbett D.S."/>
            <person name="Martin F."/>
            <person name="Nordberg H.P."/>
            <person name="Cantor M.N."/>
            <person name="Hua S.X."/>
        </authorList>
    </citation>
    <scope>NUCLEOTIDE SEQUENCE [LARGE SCALE GENOMIC DNA]</scope>
    <source>
        <strain evidence="3 4">MAFF 305830</strain>
    </source>
</reference>
<dbReference type="STRING" id="933852.A0A0C3B0S3"/>
<dbReference type="Pfam" id="PF00498">
    <property type="entry name" value="FHA"/>
    <property type="match status" value="1"/>
</dbReference>
<dbReference type="PANTHER" id="PTHR15715:SF37">
    <property type="entry name" value="LD47843P"/>
    <property type="match status" value="1"/>
</dbReference>
<gene>
    <name evidence="3" type="ORF">M408DRAFT_331397</name>
</gene>
<reference evidence="4" key="2">
    <citation type="submission" date="2015-01" db="EMBL/GenBank/DDBJ databases">
        <title>Evolutionary Origins and Diversification of the Mycorrhizal Mutualists.</title>
        <authorList>
            <consortium name="DOE Joint Genome Institute"/>
            <consortium name="Mycorrhizal Genomics Consortium"/>
            <person name="Kohler A."/>
            <person name="Kuo A."/>
            <person name="Nagy L.G."/>
            <person name="Floudas D."/>
            <person name="Copeland A."/>
            <person name="Barry K.W."/>
            <person name="Cichocki N."/>
            <person name="Veneault-Fourrey C."/>
            <person name="LaButti K."/>
            <person name="Lindquist E.A."/>
            <person name="Lipzen A."/>
            <person name="Lundell T."/>
            <person name="Morin E."/>
            <person name="Murat C."/>
            <person name="Riley R."/>
            <person name="Ohm R."/>
            <person name="Sun H."/>
            <person name="Tunlid A."/>
            <person name="Henrissat B."/>
            <person name="Grigoriev I.V."/>
            <person name="Hibbett D.S."/>
            <person name="Martin F."/>
        </authorList>
    </citation>
    <scope>NUCLEOTIDE SEQUENCE [LARGE SCALE GENOMIC DNA]</scope>
    <source>
        <strain evidence="4">MAFF 305830</strain>
    </source>
</reference>
<organism evidence="3 4">
    <name type="scientific">Serendipita vermifera MAFF 305830</name>
    <dbReference type="NCBI Taxonomy" id="933852"/>
    <lineage>
        <taxon>Eukaryota</taxon>
        <taxon>Fungi</taxon>
        <taxon>Dikarya</taxon>
        <taxon>Basidiomycota</taxon>
        <taxon>Agaricomycotina</taxon>
        <taxon>Agaricomycetes</taxon>
        <taxon>Sebacinales</taxon>
        <taxon>Serendipitaceae</taxon>
        <taxon>Serendipita</taxon>
    </lineage>
</organism>
<dbReference type="AlphaFoldDB" id="A0A0C3B0S3"/>
<feature type="region of interest" description="Disordered" evidence="1">
    <location>
        <begin position="281"/>
        <end position="337"/>
    </location>
</feature>
<dbReference type="Proteomes" id="UP000054097">
    <property type="component" value="Unassembled WGS sequence"/>
</dbReference>
<dbReference type="OrthoDB" id="687730at2759"/>
<dbReference type="InterPro" id="IPR000253">
    <property type="entry name" value="FHA_dom"/>
</dbReference>
<evidence type="ECO:0000259" key="2">
    <source>
        <dbReference type="PROSITE" id="PS50006"/>
    </source>
</evidence>
<evidence type="ECO:0000256" key="1">
    <source>
        <dbReference type="SAM" id="MobiDB-lite"/>
    </source>
</evidence>
<feature type="region of interest" description="Disordered" evidence="1">
    <location>
        <begin position="215"/>
        <end position="245"/>
    </location>
</feature>
<proteinExistence type="predicted"/>
<sequence length="415" mass="46452">MRKLVRASLSSTIASPRDLARQSSSTRSPGPTEIPSNQSKSNSVSIWASQIVDTSPENITCAHWLVLLPYRFHDHGFKFPPIIRECREEETRIVIKRFTKHMLSTNEDIHAPEVGFVSKVVSRVHAEIWCGTDGEFYIRDVSSSSGTFLNRKRLSDSGQSSAAFPLKDGDILQLGIEYNDGIEMADRAVKMRVVIGHGKKKMQYLRPELPQVVDPTGAVRIGSPENPQRADSPSSHPFEDAPSLDNHSNLAAVMLGDSLSFLEGSLVEEDKGAANVEQDGSITSFQPSQSSKLPSQVQPEEVSPPRYHTPSPTTPIARPETENQAPPFSPSTSHQSSFTELTLYENDLSRYASQHRQYVSPELELKLRRAHYMPEDDPDEISAQEWQNEHGVGYFELKRLRQLYSRNFGERHAEG</sequence>
<dbReference type="SUPFAM" id="SSF49879">
    <property type="entry name" value="SMAD/FHA domain"/>
    <property type="match status" value="1"/>
</dbReference>
<feature type="compositionally biased region" description="Polar residues" evidence="1">
    <location>
        <begin position="225"/>
        <end position="235"/>
    </location>
</feature>
<dbReference type="PROSITE" id="PS50006">
    <property type="entry name" value="FHA_DOMAIN"/>
    <property type="match status" value="1"/>
</dbReference>
<feature type="region of interest" description="Disordered" evidence="1">
    <location>
        <begin position="1"/>
        <end position="41"/>
    </location>
</feature>
<evidence type="ECO:0000313" key="3">
    <source>
        <dbReference type="EMBL" id="KIM25096.1"/>
    </source>
</evidence>
<dbReference type="InterPro" id="IPR008984">
    <property type="entry name" value="SMAD_FHA_dom_sf"/>
</dbReference>
<evidence type="ECO:0000313" key="4">
    <source>
        <dbReference type="Proteomes" id="UP000054097"/>
    </source>
</evidence>
<dbReference type="EMBL" id="KN824317">
    <property type="protein sequence ID" value="KIM25096.1"/>
    <property type="molecule type" value="Genomic_DNA"/>
</dbReference>
<feature type="compositionally biased region" description="Polar residues" evidence="1">
    <location>
        <begin position="322"/>
        <end position="337"/>
    </location>
</feature>
<dbReference type="SMART" id="SM00240">
    <property type="entry name" value="FHA"/>
    <property type="match status" value="1"/>
</dbReference>